<dbReference type="AlphaFoldDB" id="A0AAD8F415"/>
<accession>A0AAD8F415</accession>
<comment type="caution">
    <text evidence="1">The sequence shown here is derived from an EMBL/GenBank/DDBJ whole genome shotgun (WGS) entry which is preliminary data.</text>
</comment>
<evidence type="ECO:0000313" key="1">
    <source>
        <dbReference type="EMBL" id="KAK0050942.1"/>
    </source>
</evidence>
<sequence>MRYDFNNRFGSEAVSAPSTAFPIEQSATYVASKKEASSYTCSTLPHLMDSVRSQGLMVLGHNRSQGLMVLGHRV</sequence>
<proteinExistence type="predicted"/>
<reference evidence="1" key="2">
    <citation type="submission" date="2023-04" db="EMBL/GenBank/DDBJ databases">
        <authorList>
            <person name="Bu L."/>
            <person name="Lu L."/>
            <person name="Laidemitt M.R."/>
            <person name="Zhang S.M."/>
            <person name="Mutuku M."/>
            <person name="Mkoji G."/>
            <person name="Steinauer M."/>
            <person name="Loker E.S."/>
        </authorList>
    </citation>
    <scope>NUCLEOTIDE SEQUENCE</scope>
    <source>
        <strain evidence="1">KasaAsao</strain>
        <tissue evidence="1">Whole Snail</tissue>
    </source>
</reference>
<organism evidence="1 2">
    <name type="scientific">Biomphalaria pfeifferi</name>
    <name type="common">Bloodfluke planorb</name>
    <name type="synonym">Freshwater snail</name>
    <dbReference type="NCBI Taxonomy" id="112525"/>
    <lineage>
        <taxon>Eukaryota</taxon>
        <taxon>Metazoa</taxon>
        <taxon>Spiralia</taxon>
        <taxon>Lophotrochozoa</taxon>
        <taxon>Mollusca</taxon>
        <taxon>Gastropoda</taxon>
        <taxon>Heterobranchia</taxon>
        <taxon>Euthyneura</taxon>
        <taxon>Panpulmonata</taxon>
        <taxon>Hygrophila</taxon>
        <taxon>Lymnaeoidea</taxon>
        <taxon>Planorbidae</taxon>
        <taxon>Biomphalaria</taxon>
    </lineage>
</organism>
<dbReference type="Proteomes" id="UP001233172">
    <property type="component" value="Unassembled WGS sequence"/>
</dbReference>
<gene>
    <name evidence="1" type="ORF">Bpfe_019668</name>
</gene>
<reference evidence="1" key="1">
    <citation type="journal article" date="2023" name="PLoS Negl. Trop. Dis.">
        <title>A genome sequence for Biomphalaria pfeifferi, the major vector snail for the human-infecting parasite Schistosoma mansoni.</title>
        <authorList>
            <person name="Bu L."/>
            <person name="Lu L."/>
            <person name="Laidemitt M.R."/>
            <person name="Zhang S.M."/>
            <person name="Mutuku M."/>
            <person name="Mkoji G."/>
            <person name="Steinauer M."/>
            <person name="Loker E.S."/>
        </authorList>
    </citation>
    <scope>NUCLEOTIDE SEQUENCE</scope>
    <source>
        <strain evidence="1">KasaAsao</strain>
    </source>
</reference>
<name>A0AAD8F415_BIOPF</name>
<protein>
    <submittedName>
        <fullName evidence="1">Uncharacterized protein</fullName>
    </submittedName>
</protein>
<evidence type="ECO:0000313" key="2">
    <source>
        <dbReference type="Proteomes" id="UP001233172"/>
    </source>
</evidence>
<dbReference type="EMBL" id="JASAOG010000109">
    <property type="protein sequence ID" value="KAK0050942.1"/>
    <property type="molecule type" value="Genomic_DNA"/>
</dbReference>
<keyword evidence="2" id="KW-1185">Reference proteome</keyword>